<protein>
    <submittedName>
        <fullName evidence="4">T9SS type A sorting domain-containing protein</fullName>
    </submittedName>
</protein>
<sequence length="1229" mass="125581">MKGRIFYSCLFAWLCLAGIPSLSLAQTITKVTFPSAPVCPGNGLTVTFTTSSSFAAGNVFTAYLSDVTGFVSASSPIIGTLTSRTGGTINATIPASAAGGSAYRIQVKSSTGTPTIASTTSTDPLTVTTPVAPGVTTPLSYCQGDIPPALVANPLPGATLNWYGTNATGGTASSVSPVLSTTSLSPTTYYVSQTLNGCESPRISIVVTVKSPPAAPTIPTASTYCEGATVAALSATGQSLKWYGTNASGGSGSIIATIPSTAASAVGNTVYYVTQTVNNCESPRAAILVVVNPKPAAPATTPAPTYCQSQTAIALSATPATGGTLKWYGNNSGGIASATPSIPNTSQAGTINYYVSQTLNGCESSQATIAVTVKPVPKAPGISNPLITCQNRTGYVLTAIPSTGGSLNWYNTVTGGTSTSTPPSLSTTTLGTTIYYVSQSVSGCESARAALTVAVNAIPATPTVVVPGAYCEGSSAQALSASGQDLLWYGTNATGGSGSASATVPSTASTAIGSTSYYVTQSVNNCESDRASIPVQVKSTPKAPATSGIDFCQGTGSPPLTATLVASATVNWYGTNASGGTSSVDAPIPTNTTVGTTNYYVSQTVNGCESSRTSLSVRVKATPGTPGVNPVSFCNNAAAQQLTASGSSGSTFKWYDGSDNSLGGAPTPTTGAVGTQVYKVSQLSNEGCESSKASLTVTINPLPGPPPVSNVNYCLAQQDQPQQNVKALDANANGPNLKWYNTDGSQFPNAPTPAIDRAGTQVYQVSQTVSGCESTRAIIQVTITSPPAPAVPKSLVTYCINDKAVPLEAVGETGSQLKWIDPYGRVSNDAPTPSTINTNINIAGDPFYVYEIATNGCYSSRSTIRVVVNTTPTLSLLAPIVNVNLGQRAPLQLKFTGSGPYSYSITGGYAGTSRTDTTISVLPRGNTTYQVAAVNNGCGIGLPGNPATAIITVRVPTVSTSSLGTSTLCAGSSLAVPFATTGDFNFENIFRIEMISFADTTKKYAIVATASNSPIIGSLPATLPSGQYYVRVKADNPEVGITGSNSPTLLTVSSLPSAILSGTQNVNEGTPVNLTLTLGGDGPWNVAYADSIRSYSATATTSPYILEARPARTTTYRLTNVTNSCGSGSVSGTATITISTLLGVDDNSLDPLVKTYPVPTETSLIVELNLPLTKEPATLSLTGLGGQPILQHTTHNRLNELDLTNQPSGIYILRIQVGDRQTVRKVVKQ</sequence>
<dbReference type="EMBL" id="JBHUOM010000048">
    <property type="protein sequence ID" value="MFD2938127.1"/>
    <property type="molecule type" value="Genomic_DNA"/>
</dbReference>
<evidence type="ECO:0000259" key="2">
    <source>
        <dbReference type="Pfam" id="PF18962"/>
    </source>
</evidence>
<dbReference type="Proteomes" id="UP001597512">
    <property type="component" value="Unassembled WGS sequence"/>
</dbReference>
<dbReference type="Pfam" id="PF18962">
    <property type="entry name" value="Por_Secre_tail"/>
    <property type="match status" value="1"/>
</dbReference>
<evidence type="ECO:0000256" key="1">
    <source>
        <dbReference type="SAM" id="SignalP"/>
    </source>
</evidence>
<organism evidence="4 5">
    <name type="scientific">Spirosoma flavum</name>
    <dbReference type="NCBI Taxonomy" id="2048557"/>
    <lineage>
        <taxon>Bacteria</taxon>
        <taxon>Pseudomonadati</taxon>
        <taxon>Bacteroidota</taxon>
        <taxon>Cytophagia</taxon>
        <taxon>Cytophagales</taxon>
        <taxon>Cytophagaceae</taxon>
        <taxon>Spirosoma</taxon>
    </lineage>
</organism>
<gene>
    <name evidence="4" type="ORF">ACFS25_30460</name>
</gene>
<name>A0ABW6AUF9_9BACT</name>
<feature type="chain" id="PRO_5046676735" evidence="1">
    <location>
        <begin position="26"/>
        <end position="1229"/>
    </location>
</feature>
<keyword evidence="5" id="KW-1185">Reference proteome</keyword>
<evidence type="ECO:0000313" key="4">
    <source>
        <dbReference type="EMBL" id="MFD2938127.1"/>
    </source>
</evidence>
<feature type="domain" description="Ig-like" evidence="3">
    <location>
        <begin position="459"/>
        <end position="537"/>
    </location>
</feature>
<feature type="domain" description="Ig-like" evidence="3">
    <location>
        <begin position="130"/>
        <end position="210"/>
    </location>
</feature>
<feature type="domain" description="Ig-like" evidence="3">
    <location>
        <begin position="623"/>
        <end position="701"/>
    </location>
</feature>
<dbReference type="RefSeq" id="WP_381508787.1">
    <property type="nucleotide sequence ID" value="NZ_JBHUOM010000048.1"/>
</dbReference>
<comment type="caution">
    <text evidence="4">The sequence shown here is derived from an EMBL/GenBank/DDBJ whole genome shotgun (WGS) entry which is preliminary data.</text>
</comment>
<feature type="domain" description="Ig-like" evidence="3">
    <location>
        <begin position="377"/>
        <end position="456"/>
    </location>
</feature>
<dbReference type="Pfam" id="PF19081">
    <property type="entry name" value="Ig_7"/>
    <property type="match status" value="7"/>
</dbReference>
<keyword evidence="1" id="KW-0732">Signal</keyword>
<feature type="signal peptide" evidence="1">
    <location>
        <begin position="1"/>
        <end position="25"/>
    </location>
</feature>
<dbReference type="InterPro" id="IPR026444">
    <property type="entry name" value="Secre_tail"/>
</dbReference>
<dbReference type="InterPro" id="IPR044023">
    <property type="entry name" value="Ig_7"/>
</dbReference>
<dbReference type="NCBIfam" id="TIGR04183">
    <property type="entry name" value="Por_Secre_tail"/>
    <property type="match status" value="1"/>
</dbReference>
<evidence type="ECO:0000259" key="3">
    <source>
        <dbReference type="Pfam" id="PF19081"/>
    </source>
</evidence>
<evidence type="ECO:0000313" key="5">
    <source>
        <dbReference type="Proteomes" id="UP001597512"/>
    </source>
</evidence>
<proteinExistence type="predicted"/>
<accession>A0ABW6AUF9</accession>
<feature type="domain" description="Secretion system C-terminal sorting" evidence="2">
    <location>
        <begin position="1156"/>
        <end position="1227"/>
    </location>
</feature>
<reference evidence="5" key="1">
    <citation type="journal article" date="2019" name="Int. J. Syst. Evol. Microbiol.">
        <title>The Global Catalogue of Microorganisms (GCM) 10K type strain sequencing project: providing services to taxonomists for standard genome sequencing and annotation.</title>
        <authorList>
            <consortium name="The Broad Institute Genomics Platform"/>
            <consortium name="The Broad Institute Genome Sequencing Center for Infectious Disease"/>
            <person name="Wu L."/>
            <person name="Ma J."/>
        </authorList>
    </citation>
    <scope>NUCLEOTIDE SEQUENCE [LARGE SCALE GENOMIC DNA]</scope>
    <source>
        <strain evidence="5">KCTC 52490</strain>
    </source>
</reference>
<feature type="domain" description="Ig-like" evidence="3">
    <location>
        <begin position="213"/>
        <end position="293"/>
    </location>
</feature>
<feature type="domain" description="Ig-like" evidence="3">
    <location>
        <begin position="541"/>
        <end position="619"/>
    </location>
</feature>
<feature type="domain" description="Ig-like" evidence="3">
    <location>
        <begin position="295"/>
        <end position="375"/>
    </location>
</feature>